<reference evidence="3 4" key="1">
    <citation type="submission" date="2019-11" db="EMBL/GenBank/DDBJ databases">
        <title>Whole-genome sequence of a Rhodoblastus acidophilus DSM 142.</title>
        <authorList>
            <person name="Kyndt J.A."/>
            <person name="Meyer T.E."/>
        </authorList>
    </citation>
    <scope>NUCLEOTIDE SEQUENCE [LARGE SCALE GENOMIC DNA]</scope>
    <source>
        <strain evidence="3 4">DSM 142</strain>
    </source>
</reference>
<dbReference type="PROSITE" id="PS50206">
    <property type="entry name" value="RHODANESE_3"/>
    <property type="match status" value="1"/>
</dbReference>
<dbReference type="AlphaFoldDB" id="A0A6N8DUW8"/>
<dbReference type="Proteomes" id="UP000439113">
    <property type="component" value="Unassembled WGS sequence"/>
</dbReference>
<organism evidence="3 4">
    <name type="scientific">Rhodoblastus acidophilus</name>
    <name type="common">Rhodopseudomonas acidophila</name>
    <dbReference type="NCBI Taxonomy" id="1074"/>
    <lineage>
        <taxon>Bacteria</taxon>
        <taxon>Pseudomonadati</taxon>
        <taxon>Pseudomonadota</taxon>
        <taxon>Alphaproteobacteria</taxon>
        <taxon>Hyphomicrobiales</taxon>
        <taxon>Rhodoblastaceae</taxon>
        <taxon>Rhodoblastus</taxon>
    </lineage>
</organism>
<dbReference type="InterPro" id="IPR025959">
    <property type="entry name" value="Winged_HTH_dom"/>
</dbReference>
<dbReference type="Pfam" id="PF13592">
    <property type="entry name" value="HTH_33"/>
    <property type="match status" value="1"/>
</dbReference>
<feature type="compositionally biased region" description="Polar residues" evidence="1">
    <location>
        <begin position="186"/>
        <end position="214"/>
    </location>
</feature>
<proteinExistence type="predicted"/>
<feature type="region of interest" description="Disordered" evidence="1">
    <location>
        <begin position="164"/>
        <end position="214"/>
    </location>
</feature>
<dbReference type="SUPFAM" id="SSF46689">
    <property type="entry name" value="Homeodomain-like"/>
    <property type="match status" value="1"/>
</dbReference>
<evidence type="ECO:0000313" key="4">
    <source>
        <dbReference type="Proteomes" id="UP000439113"/>
    </source>
</evidence>
<name>A0A6N8DUW8_RHOAC</name>
<dbReference type="RefSeq" id="WP_155448060.1">
    <property type="nucleotide sequence ID" value="NZ_JAOQNR010000044.1"/>
</dbReference>
<dbReference type="Pfam" id="PF13551">
    <property type="entry name" value="HTH_29"/>
    <property type="match status" value="1"/>
</dbReference>
<comment type="caution">
    <text evidence="3">The sequence shown here is derived from an EMBL/GenBank/DDBJ whole genome shotgun (WGS) entry which is preliminary data.</text>
</comment>
<dbReference type="InterPro" id="IPR001763">
    <property type="entry name" value="Rhodanese-like_dom"/>
</dbReference>
<evidence type="ECO:0000259" key="2">
    <source>
        <dbReference type="PROSITE" id="PS50206"/>
    </source>
</evidence>
<dbReference type="EMBL" id="WNKS01000054">
    <property type="protein sequence ID" value="MTV33385.1"/>
    <property type="molecule type" value="Genomic_DNA"/>
</dbReference>
<gene>
    <name evidence="3" type="ORF">GJ654_20665</name>
</gene>
<feature type="domain" description="Rhodanese" evidence="2">
    <location>
        <begin position="125"/>
        <end position="166"/>
    </location>
</feature>
<accession>A0A6N8DUW8</accession>
<dbReference type="InterPro" id="IPR009057">
    <property type="entry name" value="Homeodomain-like_sf"/>
</dbReference>
<evidence type="ECO:0000256" key="1">
    <source>
        <dbReference type="SAM" id="MobiDB-lite"/>
    </source>
</evidence>
<sequence length="214" mass="23532">MTRSDSLVRTIRLSFVVMNRRRRVMTTIAGHLSVDGLRDRYVSSSDACEARHFQTIWLLAKGHSVGEVAELTSLGERWIEQLAARYNAEGPDALGDLRRRNGAKATVLKPELIEKLRVRLQEAPDDGGLWTSAKVAAFLARELGVEKVAVQRGWEALKACGLSIQSPRPRNPNAATPEEETAFKKSLQTSSPKKPQSIQSDRSKSSPPTSIGSA</sequence>
<protein>
    <submittedName>
        <fullName evidence="3">Helix-turn-helix domain-containing protein</fullName>
    </submittedName>
</protein>
<evidence type="ECO:0000313" key="3">
    <source>
        <dbReference type="EMBL" id="MTV33385.1"/>
    </source>
</evidence>
<dbReference type="OrthoDB" id="2375382at2"/>